<feature type="region of interest" description="Disordered" evidence="2">
    <location>
        <begin position="156"/>
        <end position="184"/>
    </location>
</feature>
<gene>
    <name evidence="3" type="ORF">RND81_07G109900</name>
</gene>
<comment type="caution">
    <text evidence="3">The sequence shown here is derived from an EMBL/GenBank/DDBJ whole genome shotgun (WGS) entry which is preliminary data.</text>
</comment>
<evidence type="ECO:0000313" key="3">
    <source>
        <dbReference type="EMBL" id="KAK9706190.1"/>
    </source>
</evidence>
<organism evidence="3 4">
    <name type="scientific">Saponaria officinalis</name>
    <name type="common">Common soapwort</name>
    <name type="synonym">Lychnis saponaria</name>
    <dbReference type="NCBI Taxonomy" id="3572"/>
    <lineage>
        <taxon>Eukaryota</taxon>
        <taxon>Viridiplantae</taxon>
        <taxon>Streptophyta</taxon>
        <taxon>Embryophyta</taxon>
        <taxon>Tracheophyta</taxon>
        <taxon>Spermatophyta</taxon>
        <taxon>Magnoliopsida</taxon>
        <taxon>eudicotyledons</taxon>
        <taxon>Gunneridae</taxon>
        <taxon>Pentapetalae</taxon>
        <taxon>Caryophyllales</taxon>
        <taxon>Caryophyllaceae</taxon>
        <taxon>Caryophylleae</taxon>
        <taxon>Saponaria</taxon>
    </lineage>
</organism>
<accession>A0AAW1JR98</accession>
<evidence type="ECO:0000313" key="4">
    <source>
        <dbReference type="Proteomes" id="UP001443914"/>
    </source>
</evidence>
<sequence length="403" mass="44907">MSKPYDGVTRAWHCDSHQPIRGSFIQFIFRVVSEAHSCTIRNNTEWQEKLPRVVLKAEEIMYSKANSEAEYVDADTLWDRLNDAINTIIRRGESTELVQFLQPCIKAALVLGCTPVRASRSHRHVNTGSYINPSFQEPAQASPIISDIVNNHEPFPQAPTLSSNQLSTTRSEMANQASSSSICSSQTGPVVEYIANQTSPQYHYHQSFPRPMPSVVTNTKSSLNLGSIYPLYHGSYFPFRLHSAQISNVDKIIIGRPIGWPPRARPTCLSSMRNVLTDESIRVAGYKTDQVNPIVGHGNSIATGCDLSLRLGPSDCSISSGRHLSRVSNAGGSSSHQEMNKYAKPCASDPSKSCANMMEQEVFEKKINSKRKAGDHHRLGDRNTQWLSNLYNQFDGRSRRPGW</sequence>
<proteinExistence type="predicted"/>
<keyword evidence="4" id="KW-1185">Reference proteome</keyword>
<feature type="compositionally biased region" description="Polar residues" evidence="2">
    <location>
        <begin position="159"/>
        <end position="177"/>
    </location>
</feature>
<reference evidence="3" key="1">
    <citation type="submission" date="2024-03" db="EMBL/GenBank/DDBJ databases">
        <title>WGS assembly of Saponaria officinalis var. Norfolk2.</title>
        <authorList>
            <person name="Jenkins J."/>
            <person name="Shu S."/>
            <person name="Grimwood J."/>
            <person name="Barry K."/>
            <person name="Goodstein D."/>
            <person name="Schmutz J."/>
            <person name="Leebens-Mack J."/>
            <person name="Osbourn A."/>
        </authorList>
    </citation>
    <scope>NUCLEOTIDE SEQUENCE [LARGE SCALE GENOMIC DNA]</scope>
    <source>
        <strain evidence="3">JIC</strain>
    </source>
</reference>
<dbReference type="InterPro" id="IPR036529">
    <property type="entry name" value="KIX_dom_sf"/>
</dbReference>
<dbReference type="GO" id="GO:0003712">
    <property type="term" value="F:transcription coregulator activity"/>
    <property type="evidence" value="ECO:0007669"/>
    <property type="project" value="InterPro"/>
</dbReference>
<dbReference type="AlphaFoldDB" id="A0AAW1JR98"/>
<evidence type="ECO:0000256" key="1">
    <source>
        <dbReference type="ARBA" id="ARBA00023242"/>
    </source>
</evidence>
<evidence type="ECO:0008006" key="5">
    <source>
        <dbReference type="Google" id="ProtNLM"/>
    </source>
</evidence>
<keyword evidence="1" id="KW-0539">Nucleus</keyword>
<name>A0AAW1JR98_SAPOF</name>
<dbReference type="PANTHER" id="PTHR35300:SF4">
    <property type="entry name" value="HISTONE ACETYLTRANSFERASE"/>
    <property type="match status" value="1"/>
</dbReference>
<dbReference type="Proteomes" id="UP001443914">
    <property type="component" value="Unassembled WGS sequence"/>
</dbReference>
<dbReference type="Gene3D" id="1.10.246.20">
    <property type="entry name" value="Coactivator CBP, KIX domain"/>
    <property type="match status" value="1"/>
</dbReference>
<evidence type="ECO:0000256" key="2">
    <source>
        <dbReference type="SAM" id="MobiDB-lite"/>
    </source>
</evidence>
<protein>
    <recommendedName>
        <fullName evidence="5">Histone acetyltransferase</fullName>
    </recommendedName>
</protein>
<dbReference type="GO" id="GO:0006355">
    <property type="term" value="P:regulation of DNA-templated transcription"/>
    <property type="evidence" value="ECO:0007669"/>
    <property type="project" value="InterPro"/>
</dbReference>
<dbReference type="EMBL" id="JBDFQZ010000007">
    <property type="protein sequence ID" value="KAK9706190.1"/>
    <property type="molecule type" value="Genomic_DNA"/>
</dbReference>
<dbReference type="PANTHER" id="PTHR35300">
    <property type="entry name" value="COACTIVATOR CBP, KIX DOMAIN-CONTAINING PROTEIN-RELATED"/>
    <property type="match status" value="1"/>
</dbReference>